<evidence type="ECO:0000256" key="1">
    <source>
        <dbReference type="SAM" id="MobiDB-lite"/>
    </source>
</evidence>
<protein>
    <recommendedName>
        <fullName evidence="2">BSD domain-containing protein</fullName>
    </recommendedName>
</protein>
<feature type="compositionally biased region" description="Polar residues" evidence="1">
    <location>
        <begin position="349"/>
        <end position="363"/>
    </location>
</feature>
<dbReference type="GO" id="GO:0005737">
    <property type="term" value="C:cytoplasm"/>
    <property type="evidence" value="ECO:0007669"/>
    <property type="project" value="TreeGrafter"/>
</dbReference>
<feature type="compositionally biased region" description="Acidic residues" evidence="1">
    <location>
        <begin position="364"/>
        <end position="377"/>
    </location>
</feature>
<evidence type="ECO:0000259" key="2">
    <source>
        <dbReference type="PROSITE" id="PS50858"/>
    </source>
</evidence>
<dbReference type="InterPro" id="IPR035925">
    <property type="entry name" value="BSD_dom_sf"/>
</dbReference>
<dbReference type="InterPro" id="IPR051494">
    <property type="entry name" value="BSD_domain-containing"/>
</dbReference>
<dbReference type="InterPro" id="IPR005607">
    <property type="entry name" value="BSD_dom"/>
</dbReference>
<feature type="domain" description="BSD" evidence="2">
    <location>
        <begin position="245"/>
        <end position="297"/>
    </location>
</feature>
<reference evidence="3" key="1">
    <citation type="submission" date="2021-01" db="EMBL/GenBank/DDBJ databases">
        <authorList>
            <person name="Corre E."/>
            <person name="Pelletier E."/>
            <person name="Niang G."/>
            <person name="Scheremetjew M."/>
            <person name="Finn R."/>
            <person name="Kale V."/>
            <person name="Holt S."/>
            <person name="Cochrane G."/>
            <person name="Meng A."/>
            <person name="Brown T."/>
            <person name="Cohen L."/>
        </authorList>
    </citation>
    <scope>NUCLEOTIDE SEQUENCE</scope>
    <source>
        <strain evidence="3">CCMP 769</strain>
    </source>
</reference>
<dbReference type="SUPFAM" id="SSF140383">
    <property type="entry name" value="BSD domain-like"/>
    <property type="match status" value="1"/>
</dbReference>
<feature type="compositionally biased region" description="Basic and acidic residues" evidence="1">
    <location>
        <begin position="28"/>
        <end position="41"/>
    </location>
</feature>
<dbReference type="Gene3D" id="1.10.3970.10">
    <property type="entry name" value="BSD domain"/>
    <property type="match status" value="1"/>
</dbReference>
<evidence type="ECO:0000313" key="3">
    <source>
        <dbReference type="EMBL" id="CAE0043495.1"/>
    </source>
</evidence>
<feature type="compositionally biased region" description="Acidic residues" evidence="1">
    <location>
        <begin position="65"/>
        <end position="77"/>
    </location>
</feature>
<gene>
    <name evidence="3" type="ORF">RMAR00112_LOCUS11468</name>
</gene>
<organism evidence="3">
    <name type="scientific">Rhodosorus marinus</name>
    <dbReference type="NCBI Taxonomy" id="101924"/>
    <lineage>
        <taxon>Eukaryota</taxon>
        <taxon>Rhodophyta</taxon>
        <taxon>Stylonematophyceae</taxon>
        <taxon>Stylonematales</taxon>
        <taxon>Stylonemataceae</taxon>
        <taxon>Rhodosorus</taxon>
    </lineage>
</organism>
<dbReference type="PANTHER" id="PTHR16019:SF5">
    <property type="entry name" value="BSD DOMAIN-CONTAINING PROTEIN 1"/>
    <property type="match status" value="1"/>
</dbReference>
<dbReference type="PROSITE" id="PS50858">
    <property type="entry name" value="BSD"/>
    <property type="match status" value="1"/>
</dbReference>
<dbReference type="Pfam" id="PF03909">
    <property type="entry name" value="BSD"/>
    <property type="match status" value="1"/>
</dbReference>
<feature type="region of interest" description="Disordered" evidence="1">
    <location>
        <begin position="1"/>
        <end position="83"/>
    </location>
</feature>
<name>A0A7S2ZM80_9RHOD</name>
<proteinExistence type="predicted"/>
<sequence>MMEAPPVSSEADKGERDTSFKEEEDQEETSRVERTALKVLDEGDDADRENARLEPAGTTKAEGASAEEGDGEDDIDGEGEKIEDRIKVAAEELWSFASLSLGKVTEAAKDMKLKIEGEGEKASLDLGSKDLPVEPQAGNLSTSSYTPADPSRSDPQELDIQKEITQLQDTVAGTLGMFGGFIKTAANELNSRIQTGIDSDNPAPIVHREAVPMPMSRFERKVRELQANPDTYCHEPEDQEAFQVFRDNFEMSNAQDAIDVVLKENPEIQVLYSRTVPALLNRELFWSRYFYGLAMLEQEEERRTALLEKSNSREEEELKWSDTEDVDEESSGNKNPEAAVHLEAAGTKMPSTLDAQNETNSPEIQDEYDDDDDDDWV</sequence>
<feature type="region of interest" description="Disordered" evidence="1">
    <location>
        <begin position="307"/>
        <end position="377"/>
    </location>
</feature>
<accession>A0A7S2ZM80</accession>
<feature type="compositionally biased region" description="Basic and acidic residues" evidence="1">
    <location>
        <begin position="307"/>
        <end position="322"/>
    </location>
</feature>
<dbReference type="SMART" id="SM00751">
    <property type="entry name" value="BSD"/>
    <property type="match status" value="1"/>
</dbReference>
<feature type="compositionally biased region" description="Basic and acidic residues" evidence="1">
    <location>
        <begin position="10"/>
        <end position="21"/>
    </location>
</feature>
<dbReference type="PANTHER" id="PTHR16019">
    <property type="entry name" value="SYNAPSE-ASSOCIATED PROTEIN"/>
    <property type="match status" value="1"/>
</dbReference>
<dbReference type="AlphaFoldDB" id="A0A7S2ZM80"/>
<dbReference type="EMBL" id="HBHW01014823">
    <property type="protein sequence ID" value="CAE0043495.1"/>
    <property type="molecule type" value="Transcribed_RNA"/>
</dbReference>
<feature type="region of interest" description="Disordered" evidence="1">
    <location>
        <begin position="124"/>
        <end position="156"/>
    </location>
</feature>